<comment type="caution">
    <text evidence="2">The sequence shown here is derived from an EMBL/GenBank/DDBJ whole genome shotgun (WGS) entry which is preliminary data.</text>
</comment>
<dbReference type="RefSeq" id="WP_125417999.1">
    <property type="nucleotide sequence ID" value="NZ_RWIT01000001.1"/>
</dbReference>
<proteinExistence type="predicted"/>
<organism evidence="2 3">
    <name type="scientific">Hymenobacter rigui</name>
    <dbReference type="NCBI Taxonomy" id="334424"/>
    <lineage>
        <taxon>Bacteria</taxon>
        <taxon>Pseudomonadati</taxon>
        <taxon>Bacteroidota</taxon>
        <taxon>Cytophagia</taxon>
        <taxon>Cytophagales</taxon>
        <taxon>Hymenobacteraceae</taxon>
        <taxon>Hymenobacter</taxon>
    </lineage>
</organism>
<gene>
    <name evidence="2" type="ORF">EI291_03480</name>
</gene>
<name>A0A428KXA5_9BACT</name>
<feature type="signal peptide" evidence="1">
    <location>
        <begin position="1"/>
        <end position="24"/>
    </location>
</feature>
<keyword evidence="3" id="KW-1185">Reference proteome</keyword>
<evidence type="ECO:0000256" key="1">
    <source>
        <dbReference type="SAM" id="SignalP"/>
    </source>
</evidence>
<dbReference type="InterPro" id="IPR026444">
    <property type="entry name" value="Secre_tail"/>
</dbReference>
<dbReference type="EMBL" id="RWIT01000001">
    <property type="protein sequence ID" value="RSK51384.1"/>
    <property type="molecule type" value="Genomic_DNA"/>
</dbReference>
<dbReference type="Proteomes" id="UP000273500">
    <property type="component" value="Unassembled WGS sequence"/>
</dbReference>
<accession>A0A428KXA5</accession>
<reference evidence="2 3" key="1">
    <citation type="submission" date="2018-12" db="EMBL/GenBank/DDBJ databases">
        <authorList>
            <person name="Feng G."/>
            <person name="Zhu H."/>
        </authorList>
    </citation>
    <scope>NUCLEOTIDE SEQUENCE [LARGE SCALE GENOMIC DNA]</scope>
    <source>
        <strain evidence="2 3">KCTC 12533</strain>
    </source>
</reference>
<evidence type="ECO:0000313" key="3">
    <source>
        <dbReference type="Proteomes" id="UP000273500"/>
    </source>
</evidence>
<evidence type="ECO:0000313" key="2">
    <source>
        <dbReference type="EMBL" id="RSK51384.1"/>
    </source>
</evidence>
<dbReference type="NCBIfam" id="TIGR04183">
    <property type="entry name" value="Por_Secre_tail"/>
    <property type="match status" value="1"/>
</dbReference>
<feature type="chain" id="PRO_5019287652" evidence="1">
    <location>
        <begin position="25"/>
        <end position="482"/>
    </location>
</feature>
<dbReference type="AlphaFoldDB" id="A0A428KXA5"/>
<sequence length="482" mass="52810">MQPSFIPRLIICALLLCGSLAAHATHYLAGTITYRHLPQPNQYEVQVILYTDASPNVADEPLTNLHCLPNLENGCATALQHDVTLQIPRQRVELLGSTQCGSFGIKKNLYTGIVTLPPNRWTLLIDNANRKEGIINITYSVTTSGTIFATLDNSTGLVNNSPEFVSTDILNLNGSQYHQFTAKAAEVDGDSVAYEFVTPKQGFTAQSCPQPAAGFYQPSHFRLDAITGVLETVPFTLVQGYYIVVIQANEFRRLNGIWTKIGSIQYDMLYTARAALATNSNPHFTTLQRGNTTLDFTRPIPVNPGQTIDLTLTATDPDVGQPLRFSSSAPLLYSALYPSTTFPTIQNISATQGRFTWQVPTSLPLGRYSFAVSVTDDFCQQIGREIRAVTIEVTNRVVTGSAVPKATLLAAYPTPFREQVQFTLPKPGTQLITVFDGLGRAVAHLTSRSDGHVQWQPTAALAPGLYIARTADGQQQFRLLRE</sequence>
<dbReference type="OrthoDB" id="864079at2"/>
<protein>
    <submittedName>
        <fullName evidence="2">T9SS C-terminal target domain-containing protein</fullName>
    </submittedName>
</protein>
<keyword evidence="1" id="KW-0732">Signal</keyword>